<evidence type="ECO:0000313" key="5">
    <source>
        <dbReference type="Proteomes" id="UP000230903"/>
    </source>
</evidence>
<organism evidence="4 5">
    <name type="scientific">Candidatus Harrisonbacteria bacterium CG10_big_fil_rev_8_21_14_0_10_45_28</name>
    <dbReference type="NCBI Taxonomy" id="1974586"/>
    <lineage>
        <taxon>Bacteria</taxon>
        <taxon>Candidatus Harrisoniibacteriota</taxon>
    </lineage>
</organism>
<dbReference type="Pfam" id="PF08220">
    <property type="entry name" value="HTH_DeoR"/>
    <property type="match status" value="1"/>
</dbReference>
<dbReference type="AlphaFoldDB" id="A0A2H0UP08"/>
<dbReference type="InterPro" id="IPR036388">
    <property type="entry name" value="WH-like_DNA-bd_sf"/>
</dbReference>
<dbReference type="EMBL" id="PFBC01000012">
    <property type="protein sequence ID" value="PIR88152.1"/>
    <property type="molecule type" value="Genomic_DNA"/>
</dbReference>
<dbReference type="SUPFAM" id="SSF46785">
    <property type="entry name" value="Winged helix' DNA-binding domain"/>
    <property type="match status" value="1"/>
</dbReference>
<gene>
    <name evidence="4" type="ORF">COU10_00710</name>
</gene>
<sequence>MEAQINQKSQEIAFALVRIAASIRRFDLKKKFESLAIYLLENCYYRNFDLVADTLRVIEGFLDFGRNVYEVEPMNARIIGEEVSSLRQALEKISNQGPLPLHDIFSSKISLTDLPEPVFAKDNKEMRKNEEMAISSSKPISRSVRTADQGGRQKAIVDFIKETGRLSLKDISTQFPDVTGRTLRYDLKGLIERGLIQRDGSGPASSYFVPEVGSGLIAPKNLSVDEAMESVDFVGPDTVINL</sequence>
<evidence type="ECO:0000256" key="2">
    <source>
        <dbReference type="ARBA" id="ARBA00023163"/>
    </source>
</evidence>
<dbReference type="InterPro" id="IPR036390">
    <property type="entry name" value="WH_DNA-bd_sf"/>
</dbReference>
<keyword evidence="2" id="KW-0804">Transcription</keyword>
<dbReference type="InterPro" id="IPR001034">
    <property type="entry name" value="DeoR_HTH"/>
</dbReference>
<feature type="domain" description="HTH deoR-type" evidence="3">
    <location>
        <begin position="152"/>
        <end position="198"/>
    </location>
</feature>
<name>A0A2H0UP08_9BACT</name>
<dbReference type="Proteomes" id="UP000230903">
    <property type="component" value="Unassembled WGS sequence"/>
</dbReference>
<comment type="caution">
    <text evidence="4">The sequence shown here is derived from an EMBL/GenBank/DDBJ whole genome shotgun (WGS) entry which is preliminary data.</text>
</comment>
<evidence type="ECO:0000256" key="1">
    <source>
        <dbReference type="ARBA" id="ARBA00023015"/>
    </source>
</evidence>
<reference evidence="5" key="1">
    <citation type="submission" date="2017-09" db="EMBL/GenBank/DDBJ databases">
        <title>Depth-based differentiation of microbial function through sediment-hosted aquifers and enrichment of novel symbionts in the deep terrestrial subsurface.</title>
        <authorList>
            <person name="Probst A.J."/>
            <person name="Ladd B."/>
            <person name="Jarett J.K."/>
            <person name="Geller-Mcgrath D.E."/>
            <person name="Sieber C.M.K."/>
            <person name="Emerson J.B."/>
            <person name="Anantharaman K."/>
            <person name="Thomas B.C."/>
            <person name="Malmstrom R."/>
            <person name="Stieglmeier M."/>
            <person name="Klingl A."/>
            <person name="Woyke T."/>
            <person name="Ryan C.M."/>
            <person name="Banfield J.F."/>
        </authorList>
    </citation>
    <scope>NUCLEOTIDE SEQUENCE [LARGE SCALE GENOMIC DNA]</scope>
</reference>
<proteinExistence type="predicted"/>
<evidence type="ECO:0000313" key="4">
    <source>
        <dbReference type="EMBL" id="PIR88152.1"/>
    </source>
</evidence>
<dbReference type="Gene3D" id="1.10.10.10">
    <property type="entry name" value="Winged helix-like DNA-binding domain superfamily/Winged helix DNA-binding domain"/>
    <property type="match status" value="1"/>
</dbReference>
<dbReference type="GO" id="GO:0003700">
    <property type="term" value="F:DNA-binding transcription factor activity"/>
    <property type="evidence" value="ECO:0007669"/>
    <property type="project" value="InterPro"/>
</dbReference>
<protein>
    <recommendedName>
        <fullName evidence="3">HTH deoR-type domain-containing protein</fullName>
    </recommendedName>
</protein>
<evidence type="ECO:0000259" key="3">
    <source>
        <dbReference type="Pfam" id="PF08220"/>
    </source>
</evidence>
<keyword evidence="1" id="KW-0805">Transcription regulation</keyword>
<accession>A0A2H0UP08</accession>